<gene>
    <name evidence="2" type="ORF">HU200_053189</name>
</gene>
<dbReference type="Gramene" id="Dexi3A01G0007340.1">
    <property type="protein sequence ID" value="Dexi3A01G0007340.1:cds"/>
    <property type="gene ID" value="Dexi3A01G0007340"/>
</dbReference>
<organism evidence="2 3">
    <name type="scientific">Digitaria exilis</name>
    <dbReference type="NCBI Taxonomy" id="1010633"/>
    <lineage>
        <taxon>Eukaryota</taxon>
        <taxon>Viridiplantae</taxon>
        <taxon>Streptophyta</taxon>
        <taxon>Embryophyta</taxon>
        <taxon>Tracheophyta</taxon>
        <taxon>Spermatophyta</taxon>
        <taxon>Magnoliopsida</taxon>
        <taxon>Liliopsida</taxon>
        <taxon>Poales</taxon>
        <taxon>Poaceae</taxon>
        <taxon>PACMAD clade</taxon>
        <taxon>Panicoideae</taxon>
        <taxon>Panicodae</taxon>
        <taxon>Paniceae</taxon>
        <taxon>Anthephorinae</taxon>
        <taxon>Digitaria</taxon>
    </lineage>
</organism>
<comment type="caution">
    <text evidence="2">The sequence shown here is derived from an EMBL/GenBank/DDBJ whole genome shotgun (WGS) entry which is preliminary data.</text>
</comment>
<dbReference type="OrthoDB" id="671214at2759"/>
<accession>A0A835AHM6</accession>
<sequence length="85" mass="8804">MERKGKMEEIAVARADVVPVSGSVAIREVKQEGKEPTTPGTPSPATVWRDSDGRRGEGGAVGTLPGWKLDCLCSESSLPPAAKGG</sequence>
<dbReference type="AlphaFoldDB" id="A0A835AHM6"/>
<evidence type="ECO:0000313" key="3">
    <source>
        <dbReference type="Proteomes" id="UP000636709"/>
    </source>
</evidence>
<name>A0A835AHM6_9POAL</name>
<reference evidence="2" key="1">
    <citation type="submission" date="2020-07" db="EMBL/GenBank/DDBJ databases">
        <title>Genome sequence and genetic diversity analysis of an under-domesticated orphan crop, white fonio (Digitaria exilis).</title>
        <authorList>
            <person name="Bennetzen J.L."/>
            <person name="Chen S."/>
            <person name="Ma X."/>
            <person name="Wang X."/>
            <person name="Yssel A.E.J."/>
            <person name="Chaluvadi S.R."/>
            <person name="Johnson M."/>
            <person name="Gangashetty P."/>
            <person name="Hamidou F."/>
            <person name="Sanogo M.D."/>
            <person name="Zwaenepoel A."/>
            <person name="Wallace J."/>
            <person name="Van De Peer Y."/>
            <person name="Van Deynze A."/>
        </authorList>
    </citation>
    <scope>NUCLEOTIDE SEQUENCE</scope>
    <source>
        <tissue evidence="2">Leaves</tissue>
    </source>
</reference>
<feature type="region of interest" description="Disordered" evidence="1">
    <location>
        <begin position="30"/>
        <end position="61"/>
    </location>
</feature>
<keyword evidence="3" id="KW-1185">Reference proteome</keyword>
<evidence type="ECO:0000313" key="2">
    <source>
        <dbReference type="EMBL" id="KAF8667018.1"/>
    </source>
</evidence>
<dbReference type="Proteomes" id="UP000636709">
    <property type="component" value="Unassembled WGS sequence"/>
</dbReference>
<dbReference type="EMBL" id="JACEFO010002303">
    <property type="protein sequence ID" value="KAF8667018.1"/>
    <property type="molecule type" value="Genomic_DNA"/>
</dbReference>
<proteinExistence type="predicted"/>
<evidence type="ECO:0000256" key="1">
    <source>
        <dbReference type="SAM" id="MobiDB-lite"/>
    </source>
</evidence>
<protein>
    <submittedName>
        <fullName evidence="2">Uncharacterized protein</fullName>
    </submittedName>
</protein>